<dbReference type="PANTHER" id="PTHR12454">
    <property type="entry name" value="TRIMERIC INTRACELLULAR CATION CHANNEL"/>
    <property type="match status" value="1"/>
</dbReference>
<comment type="similarity">
    <text evidence="2">Belongs to the TMEM38 family.</text>
</comment>
<keyword evidence="7" id="KW-0630">Potassium</keyword>
<accession>A0AAJ7X6R7</accession>
<dbReference type="Proteomes" id="UP001318040">
    <property type="component" value="Chromosome 35"/>
</dbReference>
<name>A0AAJ7X6R7_PETMA</name>
<evidence type="ECO:0000256" key="7">
    <source>
        <dbReference type="ARBA" id="ARBA00022958"/>
    </source>
</evidence>
<dbReference type="GO" id="GO:0016020">
    <property type="term" value="C:membrane"/>
    <property type="evidence" value="ECO:0007669"/>
    <property type="project" value="InterPro"/>
</dbReference>
<evidence type="ECO:0000256" key="10">
    <source>
        <dbReference type="ARBA" id="ARBA00023136"/>
    </source>
</evidence>
<keyword evidence="11" id="KW-0407">Ion channel</keyword>
<evidence type="ECO:0000313" key="15">
    <source>
        <dbReference type="Proteomes" id="UP001318040"/>
    </source>
</evidence>
<dbReference type="GO" id="GO:0005267">
    <property type="term" value="F:potassium channel activity"/>
    <property type="evidence" value="ECO:0007669"/>
    <property type="project" value="UniProtKB-KW"/>
</dbReference>
<dbReference type="GO" id="GO:0012505">
    <property type="term" value="C:endomembrane system"/>
    <property type="evidence" value="ECO:0007669"/>
    <property type="project" value="UniProtKB-SubCell"/>
</dbReference>
<evidence type="ECO:0000256" key="14">
    <source>
        <dbReference type="SAM" id="Phobius"/>
    </source>
</evidence>
<feature type="region of interest" description="Disordered" evidence="13">
    <location>
        <begin position="252"/>
        <end position="293"/>
    </location>
</feature>
<evidence type="ECO:0000256" key="6">
    <source>
        <dbReference type="ARBA" id="ARBA00022826"/>
    </source>
</evidence>
<organism evidence="15 16">
    <name type="scientific">Petromyzon marinus</name>
    <name type="common">Sea lamprey</name>
    <dbReference type="NCBI Taxonomy" id="7757"/>
    <lineage>
        <taxon>Eukaryota</taxon>
        <taxon>Metazoa</taxon>
        <taxon>Chordata</taxon>
        <taxon>Craniata</taxon>
        <taxon>Vertebrata</taxon>
        <taxon>Cyclostomata</taxon>
        <taxon>Hyperoartia</taxon>
        <taxon>Petromyzontiformes</taxon>
        <taxon>Petromyzontidae</taxon>
        <taxon>Petromyzon</taxon>
    </lineage>
</organism>
<evidence type="ECO:0000256" key="12">
    <source>
        <dbReference type="ARBA" id="ARBA00047059"/>
    </source>
</evidence>
<evidence type="ECO:0000256" key="3">
    <source>
        <dbReference type="ARBA" id="ARBA00022448"/>
    </source>
</evidence>
<dbReference type="CTD" id="79041"/>
<dbReference type="GO" id="GO:0042802">
    <property type="term" value="F:identical protein binding"/>
    <property type="evidence" value="ECO:0007669"/>
    <property type="project" value="InterPro"/>
</dbReference>
<evidence type="ECO:0000256" key="8">
    <source>
        <dbReference type="ARBA" id="ARBA00022989"/>
    </source>
</evidence>
<evidence type="ECO:0000313" key="16">
    <source>
        <dbReference type="RefSeq" id="XP_032822128.1"/>
    </source>
</evidence>
<gene>
    <name evidence="16" type="primary">TMEM38A</name>
</gene>
<evidence type="ECO:0000256" key="4">
    <source>
        <dbReference type="ARBA" id="ARBA00022538"/>
    </source>
</evidence>
<keyword evidence="6" id="KW-0631">Potassium channel</keyword>
<proteinExistence type="inferred from homology"/>
<dbReference type="RefSeq" id="XP_032822128.1">
    <property type="nucleotide sequence ID" value="XM_032966237.1"/>
</dbReference>
<evidence type="ECO:0000256" key="13">
    <source>
        <dbReference type="SAM" id="MobiDB-lite"/>
    </source>
</evidence>
<evidence type="ECO:0000256" key="9">
    <source>
        <dbReference type="ARBA" id="ARBA00023065"/>
    </source>
</evidence>
<keyword evidence="10 14" id="KW-0472">Membrane</keyword>
<evidence type="ECO:0000256" key="11">
    <source>
        <dbReference type="ARBA" id="ARBA00023303"/>
    </source>
</evidence>
<dbReference type="Pfam" id="PF05197">
    <property type="entry name" value="TRIC"/>
    <property type="match status" value="1"/>
</dbReference>
<comment type="subcellular location">
    <subcellularLocation>
        <location evidence="1">Endomembrane system</location>
        <topology evidence="1">Multi-pass membrane protein</topology>
    </subcellularLocation>
</comment>
<feature type="transmembrane region" description="Helical" evidence="14">
    <location>
        <begin position="85"/>
        <end position="101"/>
    </location>
</feature>
<feature type="compositionally biased region" description="Low complexity" evidence="13">
    <location>
        <begin position="262"/>
        <end position="275"/>
    </location>
</feature>
<dbReference type="InterPro" id="IPR007866">
    <property type="entry name" value="TRIC_channel"/>
</dbReference>
<comment type="subunit">
    <text evidence="12">Homotrimer; conformation seems to be controled by binding to diacylglycerol (DAG).</text>
</comment>
<protein>
    <submittedName>
        <fullName evidence="16">Trimeric intracellular cation channel type A</fullName>
    </submittedName>
</protein>
<dbReference type="AlphaFoldDB" id="A0AAJ7X6R7"/>
<sequence length="293" mass="31889">MGLLSDFGLEDVAVQFARVPMFPIFDLMHYTLSIMYLKHEAGVVDLSRRSPITCWVCSMLCCFGGGMLAAAMLGEPILDPFESNINVFLASVIWYMVFYFPKDLYYRLCSLLPVKLFVVASKEVTRVRKIAAGVAHAHHVYKRGYVVMVAVGIAKGAGSGLLANLEQLLRGVWKPNTNELLNMSFPTKATLLGAVLFTVEAAGWLPLSEEFLILIVTIFLVTTKVTLTAMHSHASPFDPIETPLCGFLFGAAPPDSDGHGHGQSSSGPAAPAQQGKAEPTEPALRKRKSKKAE</sequence>
<feature type="transmembrane region" description="Helical" evidence="14">
    <location>
        <begin position="211"/>
        <end position="230"/>
    </location>
</feature>
<keyword evidence="5 14" id="KW-0812">Transmembrane</keyword>
<keyword evidence="3" id="KW-0813">Transport</keyword>
<dbReference type="PANTHER" id="PTHR12454:SF11">
    <property type="entry name" value="GH25683P"/>
    <property type="match status" value="1"/>
</dbReference>
<keyword evidence="4" id="KW-0633">Potassium transport</keyword>
<keyword evidence="15" id="KW-1185">Reference proteome</keyword>
<feature type="transmembrane region" description="Helical" evidence="14">
    <location>
        <begin position="12"/>
        <end position="32"/>
    </location>
</feature>
<dbReference type="GeneID" id="116948937"/>
<evidence type="ECO:0000256" key="1">
    <source>
        <dbReference type="ARBA" id="ARBA00004127"/>
    </source>
</evidence>
<keyword evidence="9" id="KW-0406">Ion transport</keyword>
<reference evidence="16" key="1">
    <citation type="submission" date="2025-08" db="UniProtKB">
        <authorList>
            <consortium name="RefSeq"/>
        </authorList>
    </citation>
    <scope>IDENTIFICATION</scope>
    <source>
        <tissue evidence="16">Sperm</tissue>
    </source>
</reference>
<keyword evidence="8 14" id="KW-1133">Transmembrane helix</keyword>
<dbReference type="KEGG" id="pmrn:116948937"/>
<evidence type="ECO:0000256" key="5">
    <source>
        <dbReference type="ARBA" id="ARBA00022692"/>
    </source>
</evidence>
<feature type="transmembrane region" description="Helical" evidence="14">
    <location>
        <begin position="52"/>
        <end position="73"/>
    </location>
</feature>
<evidence type="ECO:0000256" key="2">
    <source>
        <dbReference type="ARBA" id="ARBA00005766"/>
    </source>
</evidence>